<sequence length="40" mass="4321">MTRSRITTGTRIREGLVTSASRSRTSTLLANGLRSSESPL</sequence>
<name>A0A8J6EDZ6_ELECQ</name>
<evidence type="ECO:0000313" key="2">
    <source>
        <dbReference type="EMBL" id="KAG9467408.1"/>
    </source>
</evidence>
<protein>
    <submittedName>
        <fullName evidence="2">Uncharacterized protein</fullName>
    </submittedName>
</protein>
<feature type="region of interest" description="Disordered" evidence="1">
    <location>
        <begin position="1"/>
        <end position="40"/>
    </location>
</feature>
<evidence type="ECO:0000256" key="1">
    <source>
        <dbReference type="SAM" id="MobiDB-lite"/>
    </source>
</evidence>
<accession>A0A8J6EDZ6</accession>
<organism evidence="2 3">
    <name type="scientific">Eleutherodactylus coqui</name>
    <name type="common">Puerto Rican coqui</name>
    <dbReference type="NCBI Taxonomy" id="57060"/>
    <lineage>
        <taxon>Eukaryota</taxon>
        <taxon>Metazoa</taxon>
        <taxon>Chordata</taxon>
        <taxon>Craniata</taxon>
        <taxon>Vertebrata</taxon>
        <taxon>Euteleostomi</taxon>
        <taxon>Amphibia</taxon>
        <taxon>Batrachia</taxon>
        <taxon>Anura</taxon>
        <taxon>Neobatrachia</taxon>
        <taxon>Hyloidea</taxon>
        <taxon>Eleutherodactylidae</taxon>
        <taxon>Eleutherodactylinae</taxon>
        <taxon>Eleutherodactylus</taxon>
        <taxon>Eleutherodactylus</taxon>
    </lineage>
</organism>
<evidence type="ECO:0000313" key="3">
    <source>
        <dbReference type="Proteomes" id="UP000770717"/>
    </source>
</evidence>
<gene>
    <name evidence="2" type="ORF">GDO78_015001</name>
</gene>
<feature type="compositionally biased region" description="Low complexity" evidence="1">
    <location>
        <begin position="18"/>
        <end position="30"/>
    </location>
</feature>
<proteinExistence type="predicted"/>
<reference evidence="2" key="1">
    <citation type="thesis" date="2020" institute="ProQuest LLC" country="789 East Eisenhower Parkway, Ann Arbor, MI, USA">
        <title>Comparative Genomics and Chromosome Evolution.</title>
        <authorList>
            <person name="Mudd A.B."/>
        </authorList>
    </citation>
    <scope>NUCLEOTIDE SEQUENCE</scope>
    <source>
        <strain evidence="2">HN-11 Male</strain>
        <tissue evidence="2">Kidney and liver</tissue>
    </source>
</reference>
<dbReference type="Proteomes" id="UP000770717">
    <property type="component" value="Unassembled WGS sequence"/>
</dbReference>
<keyword evidence="3" id="KW-1185">Reference proteome</keyword>
<comment type="caution">
    <text evidence="2">The sequence shown here is derived from an EMBL/GenBank/DDBJ whole genome shotgun (WGS) entry which is preliminary data.</text>
</comment>
<dbReference type="EMBL" id="WNTK01001409">
    <property type="protein sequence ID" value="KAG9467408.1"/>
    <property type="molecule type" value="Genomic_DNA"/>
</dbReference>
<dbReference type="AlphaFoldDB" id="A0A8J6EDZ6"/>
<feature type="compositionally biased region" description="Low complexity" evidence="1">
    <location>
        <begin position="1"/>
        <end position="10"/>
    </location>
</feature>